<accession>A0AAD1FIJ4</accession>
<feature type="region of interest" description="Disordered" evidence="1">
    <location>
        <begin position="1"/>
        <end position="38"/>
    </location>
</feature>
<name>A0AAD1FIJ4_METFU</name>
<reference evidence="3" key="1">
    <citation type="submission" date="2015-05" db="EMBL/GenBank/DDBJ databases">
        <title>Draft genome sequencing of a biphenyl-degrading bacterium, Pseudomonas balearica KF707 (=NBRC110670).</title>
        <authorList>
            <person name="Kimura N."/>
            <person name="Hirose J."/>
            <person name="Watanabe T."/>
            <person name="Suenaga H."/>
            <person name="Fujihara H."/>
            <person name="Noguchi M."/>
            <person name="Hashimoto M."/>
            <person name="Shimodaira J."/>
            <person name="Tsuchikane K."/>
            <person name="Hosoyama A."/>
            <person name="Yamazoe A."/>
            <person name="Fujita N."/>
            <person name="Furukawa K."/>
        </authorList>
    </citation>
    <scope>NUCLEOTIDE SEQUENCE [LARGE SCALE GENOMIC DNA]</scope>
    <source>
        <strain evidence="3">DSM 10086 / NBRC 110670 / KF707</strain>
    </source>
</reference>
<dbReference type="AlphaFoldDB" id="A0AAD1FIJ4"/>
<evidence type="ECO:0000313" key="3">
    <source>
        <dbReference type="Proteomes" id="UP000218554"/>
    </source>
</evidence>
<gene>
    <name evidence="2" type="ORF">KF707C_50350</name>
</gene>
<proteinExistence type="predicted"/>
<evidence type="ECO:0000313" key="2">
    <source>
        <dbReference type="EMBL" id="BAU76723.1"/>
    </source>
</evidence>
<dbReference type="KEGG" id="pfuw:KF707C_50350"/>
<keyword evidence="3" id="KW-1185">Reference proteome</keyword>
<protein>
    <submittedName>
        <fullName evidence="2">Uncharacterized protein</fullName>
    </submittedName>
</protein>
<sequence>MLGDSGVAWRQRTRLAGKRRRGAGCRRRSRRGIGQVRV</sequence>
<dbReference type="Proteomes" id="UP000218554">
    <property type="component" value="Chromosome"/>
</dbReference>
<dbReference type="EMBL" id="AP014862">
    <property type="protein sequence ID" value="BAU76723.1"/>
    <property type="molecule type" value="Genomic_DNA"/>
</dbReference>
<feature type="compositionally biased region" description="Basic residues" evidence="1">
    <location>
        <begin position="11"/>
        <end position="31"/>
    </location>
</feature>
<reference evidence="2 3" key="2">
    <citation type="journal article" date="2017" name="Int. J. Syst. Evol. Microbiol.">
        <title>Pseudomonas furukawaii sp. nov., a polychlorinated biphenyl-degrading bacterium isolated from biphenyl-contaminated soil in Japan.</title>
        <authorList>
            <person name="Kimura N."/>
            <person name="Watanabe T."/>
            <person name="Suenaga H."/>
            <person name="Fujihara H."/>
            <person name="Futagami T."/>
            <person name="Goto M."/>
            <person name="Hanada S."/>
            <person name="Hirose J."/>
        </authorList>
    </citation>
    <scope>NUCLEOTIDE SEQUENCE [LARGE SCALE GENOMIC DNA]</scope>
    <source>
        <strain evidence="3">DSM 10086 / NBRC 110670 / KF707</strain>
    </source>
</reference>
<organism evidence="2 3">
    <name type="scientific">Metapseudomonas furukawaii</name>
    <name type="common">Pseudomonas furukawaii</name>
    <dbReference type="NCBI Taxonomy" id="1149133"/>
    <lineage>
        <taxon>Bacteria</taxon>
        <taxon>Pseudomonadati</taxon>
        <taxon>Pseudomonadota</taxon>
        <taxon>Gammaproteobacteria</taxon>
        <taxon>Pseudomonadales</taxon>
        <taxon>Pseudomonadaceae</taxon>
        <taxon>Metapseudomonas</taxon>
    </lineage>
</organism>
<evidence type="ECO:0000256" key="1">
    <source>
        <dbReference type="SAM" id="MobiDB-lite"/>
    </source>
</evidence>